<dbReference type="SMART" id="SM00490">
    <property type="entry name" value="HELICc"/>
    <property type="match status" value="1"/>
</dbReference>
<dbReference type="InterPro" id="IPR053980">
    <property type="entry name" value="ISP_coupler"/>
</dbReference>
<evidence type="ECO:0000259" key="2">
    <source>
        <dbReference type="PROSITE" id="PS51192"/>
    </source>
</evidence>
<dbReference type="InterPro" id="IPR029063">
    <property type="entry name" value="SAM-dependent_MTases_sf"/>
</dbReference>
<evidence type="ECO:0000256" key="1">
    <source>
        <dbReference type="SAM" id="MobiDB-lite"/>
    </source>
</evidence>
<dbReference type="Gene3D" id="3.40.1350.10">
    <property type="match status" value="1"/>
</dbReference>
<dbReference type="InterPro" id="IPR011856">
    <property type="entry name" value="tRNA_endonuc-like_dom_sf"/>
</dbReference>
<dbReference type="GO" id="GO:0004386">
    <property type="term" value="F:helicase activity"/>
    <property type="evidence" value="ECO:0007669"/>
    <property type="project" value="UniProtKB-KW"/>
</dbReference>
<dbReference type="SUPFAM" id="SSF52980">
    <property type="entry name" value="Restriction endonuclease-like"/>
    <property type="match status" value="1"/>
</dbReference>
<keyword evidence="3" id="KW-0347">Helicase</keyword>
<organism evidence="3 4">
    <name type="scientific">Roseomonas haemaphysalidis</name>
    <dbReference type="NCBI Taxonomy" id="2768162"/>
    <lineage>
        <taxon>Bacteria</taxon>
        <taxon>Pseudomonadati</taxon>
        <taxon>Pseudomonadota</taxon>
        <taxon>Alphaproteobacteria</taxon>
        <taxon>Acetobacterales</taxon>
        <taxon>Roseomonadaceae</taxon>
        <taxon>Roseomonas</taxon>
    </lineage>
</organism>
<dbReference type="PROSITE" id="PS51192">
    <property type="entry name" value="HELICASE_ATP_BIND_1"/>
    <property type="match status" value="1"/>
</dbReference>
<dbReference type="PANTHER" id="PTHR47396:SF1">
    <property type="entry name" value="ATP-DEPENDENT HELICASE IRC3-RELATED"/>
    <property type="match status" value="1"/>
</dbReference>
<keyword evidence="4" id="KW-1185">Reference proteome</keyword>
<dbReference type="RefSeq" id="WP_207419931.1">
    <property type="nucleotide sequence ID" value="NZ_CP061182.1"/>
</dbReference>
<dbReference type="Pfam" id="PF13156">
    <property type="entry name" value="Mrr_cat_2"/>
    <property type="match status" value="1"/>
</dbReference>
<evidence type="ECO:0000313" key="3">
    <source>
        <dbReference type="EMBL" id="MBO1081746.1"/>
    </source>
</evidence>
<dbReference type="Pfam" id="PF04851">
    <property type="entry name" value="ResIII"/>
    <property type="match status" value="1"/>
</dbReference>
<dbReference type="InterPro" id="IPR027417">
    <property type="entry name" value="P-loop_NTPase"/>
</dbReference>
<dbReference type="Gene3D" id="3.40.50.150">
    <property type="entry name" value="Vaccinia Virus protein VP39"/>
    <property type="match status" value="1"/>
</dbReference>
<dbReference type="Pfam" id="PF07669">
    <property type="entry name" value="Eco57I"/>
    <property type="match status" value="1"/>
</dbReference>
<dbReference type="InterPro" id="IPR011335">
    <property type="entry name" value="Restrct_endonuc-II-like"/>
</dbReference>
<comment type="caution">
    <text evidence="3">The sequence shown here is derived from an EMBL/GenBank/DDBJ whole genome shotgun (WGS) entry which is preliminary data.</text>
</comment>
<dbReference type="InterPro" id="IPR039442">
    <property type="entry name" value="Mrr-like_dom"/>
</dbReference>
<dbReference type="CDD" id="cd22333">
    <property type="entry name" value="LlaBIII_nuclease-like"/>
    <property type="match status" value="1"/>
</dbReference>
<protein>
    <submittedName>
        <fullName evidence="3">DEAD/DEAH box helicase</fullName>
    </submittedName>
</protein>
<dbReference type="Pfam" id="PF18135">
    <property type="entry name" value="Type_ISP_C"/>
    <property type="match status" value="1"/>
</dbReference>
<proteinExistence type="predicted"/>
<dbReference type="SUPFAM" id="SSF52540">
    <property type="entry name" value="P-loop containing nucleoside triphosphate hydrolases"/>
    <property type="match status" value="1"/>
</dbReference>
<gene>
    <name evidence="3" type="ORF">IAI61_22185</name>
</gene>
<dbReference type="Proteomes" id="UP001518989">
    <property type="component" value="Unassembled WGS sequence"/>
</dbReference>
<feature type="domain" description="Helicase ATP-binding" evidence="2">
    <location>
        <begin position="181"/>
        <end position="364"/>
    </location>
</feature>
<dbReference type="InterPro" id="IPR050742">
    <property type="entry name" value="Helicase_Restrict-Modif_Enz"/>
</dbReference>
<dbReference type="PRINTS" id="PR00507">
    <property type="entry name" value="N12N6MTFRASE"/>
</dbReference>
<sequence length="1650" mass="185011">MAAGIRELLERYRAGAKTQREKGTYFERLCIEFLKHDPEMAQQFEEAWTFGDFAKAAGVKQSDTGIDLVAKLRNEDGYCAIQCKFYAPGHTIQKTDIDSFFTASGKAPFTRRLVIDTTEVPWGKNAEDALAGQSIATSRISLERLEQSPIDWRAYLADDKIILAPKKELRPHQREALEAVRAGLAEADRGKLIMACGTGKTFTGLKISEDLAGPGKFVLFLVPSLALMSQTVREWSIDTTTPLRSFAVCSDVQVGRRSRSNEDIGEIDIHDLAYPATTDAVKLAAKATSTASEMTVVFSTYQSIQVIADAQTKHDFPEFDLIICDEAHRTTGATLEGEDESNFVKIHNQDFIAGKKRIYMTATPRIFGDAVRTKANEVSAELYSMNNPAYYGETLFQRGFGWAVENGLLTDYKVIVLAVDEQMVSTSIQNRLKDTDNELKLDDATKIIGCYKALTKADLAADVASDTRPMSRALAFCKDIASSKLVRDQFAAVVEDYLDALPADDQEPLRCEVHHVDGTFNAKTRTQELEWLKADHEEHTCRILSNARCLSEGVDVPALDAIMFLHPRKSQIDVVQSVGRVMRRAPNKKMGYVILPVGIPADMTPEEALNQNERYRVVWQILNALRAHDERFDATINKMELGVDVSTQIEVIAVSDRLPTKTAKEGHQLDLGAGGGEADDRDYGDSQPKPSGLEQLAFTFDEFTSAIRAKIVKKCGQRDYWENWATDIADIARKHITRIAAVIQQPGSPERVAFEKFLAEIRDDLNGSISEAEAIEMLAQHIITRPVFEALFDGYSFAQRNPVSVAMQQVLDTLNEHNLEKESESLQKFYGSVRRRAEGIDNAGAKQRIIVELYDKFFRKAFPEMTERLGIVYTPVEVVDFIIHSVNEILQSEFGQTLGSKGVHILDPFTGTGTFITRLLQSGLIKPEELKHKYRHEIHANEIVLLAYYIAAINIEAAYHGVAGGDYVPFEGICLTDTFQLYEQDRDLVGDLMVDNSSRRSRQKKLGIRVIVGNPPYSVGQGSANDNAANIVYPKLDGRIRKTYAAQTSATNKNALYDSYIRAIRWASDRLGDNGVIAYVSNAGWIEGNATDGLRKCLTKEFSTIYIFHLRGNQRTSGDRSRREGGKIFGSGSRTPVAITLLIKNPASTNHGQIHFYDIGDYLSQKEKLDIIKRFGSISGISVDDKWQRIAPNVQSDWINQRDSSFSDFLPMGDKGNGHAAPIFVTYSQGAQSARDAWVFNFSHASLIKNVSAMVSAYNFERSKFVDLRKTFPSAKARDLFVSNFVTKDEKRISWSRALKSDVGKGTSFEVSPDKVVTSLYRPFTKQWMYFDRKMNEYVFQIPKIFPKQETQNRVICVIGVGEANLPSALMLDAVPEFKTHYNGQNFPRYVYTLEDEEADDLLFQAVDKKCGPKIKRNDGITDAALAYFESAYQGEQITKDDLFYYVYGLLHSEDYRARYADNLSKQLPRIPAVKKAADFRAFVEAGRKLGELHVGYEAVEPYPATIVQGDLRLKNILDPEAYFHVLQMKFGGKRPKQDKTTVIYNANITMTGIPLEAYDYVVNGKPALEWVMERQCVKTDRASGIVNDANRYATETIGDPAYPLKLFQRVITVSLETMKIVRALPELDILDMASENPVFRKPDEWTARG</sequence>
<dbReference type="InterPro" id="IPR011639">
    <property type="entry name" value="MethylTrfase_TaqI-like_dom"/>
</dbReference>
<accession>A0ABS3KW84</accession>
<dbReference type="EMBL" id="JACTNG010000019">
    <property type="protein sequence ID" value="MBO1081746.1"/>
    <property type="molecule type" value="Genomic_DNA"/>
</dbReference>
<name>A0ABS3KW84_9PROT</name>
<dbReference type="SMART" id="SM00487">
    <property type="entry name" value="DEXDc"/>
    <property type="match status" value="1"/>
</dbReference>
<reference evidence="3 4" key="1">
    <citation type="submission" date="2020-09" db="EMBL/GenBank/DDBJ databases">
        <title>Roseomonas.</title>
        <authorList>
            <person name="Zhu W."/>
        </authorList>
    </citation>
    <scope>NUCLEOTIDE SEQUENCE [LARGE SCALE GENOMIC DNA]</scope>
    <source>
        <strain evidence="3 4">573</strain>
    </source>
</reference>
<dbReference type="InterPro" id="IPR014001">
    <property type="entry name" value="Helicase_ATP-bd"/>
</dbReference>
<keyword evidence="3" id="KW-0067">ATP-binding</keyword>
<dbReference type="InterPro" id="IPR041635">
    <property type="entry name" value="Type_ISP_LLaBIII_C"/>
</dbReference>
<keyword evidence="3" id="KW-0378">Hydrolase</keyword>
<dbReference type="InterPro" id="IPR006935">
    <property type="entry name" value="Helicase/UvrB_N"/>
</dbReference>
<dbReference type="PANTHER" id="PTHR47396">
    <property type="entry name" value="TYPE I RESTRICTION ENZYME ECOKI R PROTEIN"/>
    <property type="match status" value="1"/>
</dbReference>
<keyword evidence="3" id="KW-0547">Nucleotide-binding</keyword>
<dbReference type="InterPro" id="IPR002052">
    <property type="entry name" value="DNA_methylase_N6_adenine_CS"/>
</dbReference>
<dbReference type="Pfam" id="PF22240">
    <property type="entry name" value="ISP_coupler"/>
    <property type="match status" value="1"/>
</dbReference>
<dbReference type="PROSITE" id="PS00092">
    <property type="entry name" value="N6_MTASE"/>
    <property type="match status" value="1"/>
</dbReference>
<dbReference type="Gene3D" id="3.40.50.300">
    <property type="entry name" value="P-loop containing nucleotide triphosphate hydrolases"/>
    <property type="match status" value="2"/>
</dbReference>
<dbReference type="SUPFAM" id="SSF53335">
    <property type="entry name" value="S-adenosyl-L-methionine-dependent methyltransferases"/>
    <property type="match status" value="1"/>
</dbReference>
<dbReference type="CDD" id="cd18785">
    <property type="entry name" value="SF2_C"/>
    <property type="match status" value="1"/>
</dbReference>
<dbReference type="Pfam" id="PF00271">
    <property type="entry name" value="Helicase_C"/>
    <property type="match status" value="1"/>
</dbReference>
<dbReference type="InterPro" id="IPR001650">
    <property type="entry name" value="Helicase_C-like"/>
</dbReference>
<feature type="region of interest" description="Disordered" evidence="1">
    <location>
        <begin position="663"/>
        <end position="688"/>
    </location>
</feature>
<evidence type="ECO:0000313" key="4">
    <source>
        <dbReference type="Proteomes" id="UP001518989"/>
    </source>
</evidence>